<evidence type="ECO:0000313" key="5">
    <source>
        <dbReference type="EMBL" id="BDU50958.1"/>
    </source>
</evidence>
<reference evidence="5 6" key="1">
    <citation type="submission" date="2022-11" db="EMBL/GenBank/DDBJ databases">
        <title>Haliovirga abyssi gen. nov., sp. nov., a mesophilic fermentative bacterium isolated from the Iheya North hydrothermal field and the proposal of Haliovirgaceae fam. nov.</title>
        <authorList>
            <person name="Miyazaki U."/>
            <person name="Tame A."/>
            <person name="Miyazaki J."/>
            <person name="Takai K."/>
            <person name="Sawayama S."/>
            <person name="Kitajima M."/>
            <person name="Okamoto A."/>
            <person name="Nakagawa S."/>
        </authorList>
    </citation>
    <scope>NUCLEOTIDE SEQUENCE [LARGE SCALE GENOMIC DNA]</scope>
    <source>
        <strain evidence="5 6">IC12</strain>
    </source>
</reference>
<dbReference type="GO" id="GO:0003700">
    <property type="term" value="F:DNA-binding transcription factor activity"/>
    <property type="evidence" value="ECO:0007669"/>
    <property type="project" value="InterPro"/>
</dbReference>
<evidence type="ECO:0000313" key="6">
    <source>
        <dbReference type="Proteomes" id="UP001321582"/>
    </source>
</evidence>
<accession>A0AAU9D8M7</accession>
<dbReference type="KEGG" id="haby:HLVA_15270"/>
<evidence type="ECO:0000259" key="4">
    <source>
        <dbReference type="PROSITE" id="PS50987"/>
    </source>
</evidence>
<dbReference type="PANTHER" id="PTHR33154">
    <property type="entry name" value="TRANSCRIPTIONAL REGULATOR, ARSR FAMILY"/>
    <property type="match status" value="1"/>
</dbReference>
<dbReference type="SUPFAM" id="SSF46785">
    <property type="entry name" value="Winged helix' DNA-binding domain"/>
    <property type="match status" value="1"/>
</dbReference>
<dbReference type="EMBL" id="AP027059">
    <property type="protein sequence ID" value="BDU50958.1"/>
    <property type="molecule type" value="Genomic_DNA"/>
</dbReference>
<dbReference type="InterPro" id="IPR051081">
    <property type="entry name" value="HTH_MetalResp_TranReg"/>
</dbReference>
<keyword evidence="2" id="KW-0238">DNA-binding</keyword>
<dbReference type="Gene3D" id="1.10.10.10">
    <property type="entry name" value="Winged helix-like DNA-binding domain superfamily/Winged helix DNA-binding domain"/>
    <property type="match status" value="1"/>
</dbReference>
<evidence type="ECO:0000256" key="2">
    <source>
        <dbReference type="ARBA" id="ARBA00023125"/>
    </source>
</evidence>
<keyword evidence="6" id="KW-1185">Reference proteome</keyword>
<dbReference type="NCBIfam" id="NF033788">
    <property type="entry name" value="HTH_metalloreg"/>
    <property type="match status" value="1"/>
</dbReference>
<dbReference type="AlphaFoldDB" id="A0AAU9D8M7"/>
<dbReference type="GO" id="GO:0003677">
    <property type="term" value="F:DNA binding"/>
    <property type="evidence" value="ECO:0007669"/>
    <property type="project" value="UniProtKB-KW"/>
</dbReference>
<organism evidence="5 6">
    <name type="scientific">Haliovirga abyssi</name>
    <dbReference type="NCBI Taxonomy" id="2996794"/>
    <lineage>
        <taxon>Bacteria</taxon>
        <taxon>Fusobacteriati</taxon>
        <taxon>Fusobacteriota</taxon>
        <taxon>Fusobacteriia</taxon>
        <taxon>Fusobacteriales</taxon>
        <taxon>Haliovirgaceae</taxon>
        <taxon>Haliovirga</taxon>
    </lineage>
</organism>
<dbReference type="InterPro" id="IPR011991">
    <property type="entry name" value="ArsR-like_HTH"/>
</dbReference>
<keyword evidence="3" id="KW-0804">Transcription</keyword>
<gene>
    <name evidence="5" type="ORF">HLVA_15270</name>
</gene>
<evidence type="ECO:0000256" key="1">
    <source>
        <dbReference type="ARBA" id="ARBA00023015"/>
    </source>
</evidence>
<protein>
    <submittedName>
        <fullName evidence="5">Transcriptional regulator</fullName>
    </submittedName>
</protein>
<dbReference type="PRINTS" id="PR00778">
    <property type="entry name" value="HTHARSR"/>
</dbReference>
<proteinExistence type="predicted"/>
<dbReference type="InterPro" id="IPR001845">
    <property type="entry name" value="HTH_ArsR_DNA-bd_dom"/>
</dbReference>
<dbReference type="Pfam" id="PF01022">
    <property type="entry name" value="HTH_5"/>
    <property type="match status" value="1"/>
</dbReference>
<sequence length="100" mass="11755">MKEEIITKMFKALGHPLRYKIVKLLSEEPKCVCEIEPELDFSKPNLSQHLKILKEAGIIIGKKRGLNIYYRIKNSEMKRIIKLGENFYAEYIKDLKGEEE</sequence>
<dbReference type="SMART" id="SM00418">
    <property type="entry name" value="HTH_ARSR"/>
    <property type="match status" value="1"/>
</dbReference>
<dbReference type="Proteomes" id="UP001321582">
    <property type="component" value="Chromosome"/>
</dbReference>
<dbReference type="PROSITE" id="PS50987">
    <property type="entry name" value="HTH_ARSR_2"/>
    <property type="match status" value="1"/>
</dbReference>
<dbReference type="InterPro" id="IPR036390">
    <property type="entry name" value="WH_DNA-bd_sf"/>
</dbReference>
<evidence type="ECO:0000256" key="3">
    <source>
        <dbReference type="ARBA" id="ARBA00023163"/>
    </source>
</evidence>
<name>A0AAU9D8M7_9FUSO</name>
<dbReference type="PANTHER" id="PTHR33154:SF18">
    <property type="entry name" value="ARSENICAL RESISTANCE OPERON REPRESSOR"/>
    <property type="match status" value="1"/>
</dbReference>
<dbReference type="InterPro" id="IPR036388">
    <property type="entry name" value="WH-like_DNA-bd_sf"/>
</dbReference>
<dbReference type="RefSeq" id="WP_307903805.1">
    <property type="nucleotide sequence ID" value="NZ_AP027059.1"/>
</dbReference>
<feature type="domain" description="HTH arsR-type" evidence="4">
    <location>
        <begin position="1"/>
        <end position="92"/>
    </location>
</feature>
<dbReference type="CDD" id="cd00090">
    <property type="entry name" value="HTH_ARSR"/>
    <property type="match status" value="1"/>
</dbReference>
<keyword evidence="1" id="KW-0805">Transcription regulation</keyword>